<sequence length="152" mass="16940">MKKLILFSALLSLSLVSCGDDDKPEPQPVDNTSTLLVGKWDMVTGEVYQDGELVQSGNLSTEGCEYDYFDIKTGGLKDEVYHDEEDCATSNFPGTWTYESTSKMVSLVDEDGYLLEGEIVSINATDIKLKLISDGGDRPEDYGFEVFYYLKK</sequence>
<accession>A0A1H6KBX5</accession>
<name>A0A1H6KBX5_9FLAO</name>
<gene>
    <name evidence="3" type="ORF">SAMN02927937_00936</name>
</gene>
<feature type="signal peptide" evidence="1">
    <location>
        <begin position="1"/>
        <end position="19"/>
    </location>
</feature>
<reference evidence="3 4" key="1">
    <citation type="submission" date="2016-10" db="EMBL/GenBank/DDBJ databases">
        <authorList>
            <person name="de Groot N.N."/>
        </authorList>
    </citation>
    <scope>NUCLEOTIDE SEQUENCE [LARGE SCALE GENOMIC DNA]</scope>
    <source>
        <strain evidence="3 4">CGMCC 1.10825</strain>
    </source>
</reference>
<dbReference type="EMBL" id="FNXE01000009">
    <property type="protein sequence ID" value="SEH70049.1"/>
    <property type="molecule type" value="Genomic_DNA"/>
</dbReference>
<dbReference type="AlphaFoldDB" id="A0A1H6KBX5"/>
<dbReference type="RefSeq" id="WP_091096845.1">
    <property type="nucleotide sequence ID" value="NZ_FNXE01000009.1"/>
</dbReference>
<protein>
    <submittedName>
        <fullName evidence="3">Lipocalin-like domain-containing protein</fullName>
    </submittedName>
</protein>
<dbReference type="InterPro" id="IPR024311">
    <property type="entry name" value="Lipocalin-like"/>
</dbReference>
<dbReference type="PROSITE" id="PS51257">
    <property type="entry name" value="PROKAR_LIPOPROTEIN"/>
    <property type="match status" value="1"/>
</dbReference>
<keyword evidence="4" id="KW-1185">Reference proteome</keyword>
<dbReference type="STRING" id="1159016.SAMN02927937_00936"/>
<proteinExistence type="predicted"/>
<organism evidence="3 4">
    <name type="scientific">Paenimyroides marinum</name>
    <dbReference type="NCBI Taxonomy" id="1159016"/>
    <lineage>
        <taxon>Bacteria</taxon>
        <taxon>Pseudomonadati</taxon>
        <taxon>Bacteroidota</taxon>
        <taxon>Flavobacteriia</taxon>
        <taxon>Flavobacteriales</taxon>
        <taxon>Flavobacteriaceae</taxon>
        <taxon>Paenimyroides</taxon>
    </lineage>
</organism>
<dbReference type="Pfam" id="PF13648">
    <property type="entry name" value="Lipocalin_4"/>
    <property type="match status" value="1"/>
</dbReference>
<feature type="chain" id="PRO_5011519435" evidence="1">
    <location>
        <begin position="20"/>
        <end position="152"/>
    </location>
</feature>
<dbReference type="OrthoDB" id="1350614at2"/>
<keyword evidence="1" id="KW-0732">Signal</keyword>
<evidence type="ECO:0000256" key="1">
    <source>
        <dbReference type="SAM" id="SignalP"/>
    </source>
</evidence>
<evidence type="ECO:0000313" key="3">
    <source>
        <dbReference type="EMBL" id="SEH70049.1"/>
    </source>
</evidence>
<dbReference type="Proteomes" id="UP000199634">
    <property type="component" value="Unassembled WGS sequence"/>
</dbReference>
<evidence type="ECO:0000313" key="4">
    <source>
        <dbReference type="Proteomes" id="UP000199634"/>
    </source>
</evidence>
<evidence type="ECO:0000259" key="2">
    <source>
        <dbReference type="Pfam" id="PF13648"/>
    </source>
</evidence>
<feature type="domain" description="Lipocalin-like" evidence="2">
    <location>
        <begin position="36"/>
        <end position="129"/>
    </location>
</feature>